<dbReference type="Pfam" id="PF13522">
    <property type="entry name" value="GATase_6"/>
    <property type="match status" value="1"/>
</dbReference>
<feature type="domain" description="Glutamine amidotransferase type-2" evidence="6">
    <location>
        <begin position="2"/>
        <end position="229"/>
    </location>
</feature>
<evidence type="ECO:0000256" key="5">
    <source>
        <dbReference type="ARBA" id="ARBA00022962"/>
    </source>
</evidence>
<keyword evidence="4" id="KW-0808">Transferase</keyword>
<dbReference type="GO" id="GO:0006047">
    <property type="term" value="P:UDP-N-acetylglucosamine metabolic process"/>
    <property type="evidence" value="ECO:0007669"/>
    <property type="project" value="TreeGrafter"/>
</dbReference>
<dbReference type="CDD" id="cd00352">
    <property type="entry name" value="Gn_AT_II"/>
    <property type="match status" value="1"/>
</dbReference>
<evidence type="ECO:0000256" key="3">
    <source>
        <dbReference type="ARBA" id="ARBA00022576"/>
    </source>
</evidence>
<reference evidence="7" key="1">
    <citation type="submission" date="2020-04" db="EMBL/GenBank/DDBJ databases">
        <authorList>
            <person name="Chiriac C."/>
            <person name="Salcher M."/>
            <person name="Ghai R."/>
            <person name="Kavagutti S V."/>
        </authorList>
    </citation>
    <scope>NUCLEOTIDE SEQUENCE</scope>
</reference>
<evidence type="ECO:0000313" key="8">
    <source>
        <dbReference type="EMBL" id="CAB5222086.1"/>
    </source>
</evidence>
<dbReference type="EMBL" id="LR798296">
    <property type="protein sequence ID" value="CAB5222086.1"/>
    <property type="molecule type" value="Genomic_DNA"/>
</dbReference>
<dbReference type="PANTHER" id="PTHR10937:SF0">
    <property type="entry name" value="GLUTAMINE--FRUCTOSE-6-PHOSPHATE TRANSAMINASE (ISOMERIZING)"/>
    <property type="match status" value="1"/>
</dbReference>
<gene>
    <name evidence="7" type="ORF">UFOVP128_64</name>
    <name evidence="8" type="ORF">UFOVP243_55</name>
</gene>
<keyword evidence="5" id="KW-0315">Glutamine amidotransferase</keyword>
<dbReference type="InterPro" id="IPR029055">
    <property type="entry name" value="Ntn_hydrolases_N"/>
</dbReference>
<sequence length="403" mass="45672">MCGIVGMVVKSKTGLIKQQEDCFYQMLYADVVRGNDSTGVIGVEQDSTFHIAKEAISAEWFIGQLDNDPISTAMWRDGKAYIGHNRKSTIGKTTDVNAHPFVVNDEFAMVHNGTLYNHKALADTTVDSEALAIHLHKAFEKDDYIEDLNEALGKVSGAYALSIYDQRTHMVRILRNKERPLCYVETSNAWYFASEGGMLYWILTRNGYGHKDIDIKVVPEHTLISFDLANNKLIEEVLTPKKLITPMPAPTGGTKMKYTGDTSNYMQTGLSKNGYKKFRKNLIGRKVEWWCEDFVETNFPKTFDEGEVEASLMGVCDDYLIDHMIRADINIKELNLLGSELTDRLWTGKIQDMSYDPKTKRVSFEVIDALPLPVSFRKTKPVLIDAEYIRGKLDEKEAQLTVH</sequence>
<dbReference type="EMBL" id="LR796239">
    <property type="protein sequence ID" value="CAB4131174.1"/>
    <property type="molecule type" value="Genomic_DNA"/>
</dbReference>
<organism evidence="7">
    <name type="scientific">uncultured Caudovirales phage</name>
    <dbReference type="NCBI Taxonomy" id="2100421"/>
    <lineage>
        <taxon>Viruses</taxon>
        <taxon>Duplodnaviria</taxon>
        <taxon>Heunggongvirae</taxon>
        <taxon>Uroviricota</taxon>
        <taxon>Caudoviricetes</taxon>
        <taxon>Peduoviridae</taxon>
        <taxon>Maltschvirus</taxon>
        <taxon>Maltschvirus maltsch</taxon>
    </lineage>
</organism>
<evidence type="ECO:0000313" key="7">
    <source>
        <dbReference type="EMBL" id="CAB4131174.1"/>
    </source>
</evidence>
<comment type="catalytic activity">
    <reaction evidence="1">
        <text>D-fructose 6-phosphate + L-glutamine = D-glucosamine 6-phosphate + L-glutamate</text>
        <dbReference type="Rhea" id="RHEA:13237"/>
        <dbReference type="ChEBI" id="CHEBI:29985"/>
        <dbReference type="ChEBI" id="CHEBI:58359"/>
        <dbReference type="ChEBI" id="CHEBI:58725"/>
        <dbReference type="ChEBI" id="CHEBI:61527"/>
        <dbReference type="EC" id="2.6.1.16"/>
    </reaction>
</comment>
<evidence type="ECO:0000256" key="1">
    <source>
        <dbReference type="ARBA" id="ARBA00001031"/>
    </source>
</evidence>
<name>A0A6J5L9H9_9CAUD</name>
<dbReference type="SUPFAM" id="SSF56235">
    <property type="entry name" value="N-terminal nucleophile aminohydrolases (Ntn hydrolases)"/>
    <property type="match status" value="1"/>
</dbReference>
<dbReference type="EC" id="2.6.1.16" evidence="2"/>
<dbReference type="Gene3D" id="3.60.20.10">
    <property type="entry name" value="Glutamine Phosphoribosylpyrophosphate, subunit 1, domain 1"/>
    <property type="match status" value="1"/>
</dbReference>
<dbReference type="InterPro" id="IPR017932">
    <property type="entry name" value="GATase_2_dom"/>
</dbReference>
<dbReference type="PANTHER" id="PTHR10937">
    <property type="entry name" value="GLUCOSAMINE--FRUCTOSE-6-PHOSPHATE AMINOTRANSFERASE, ISOMERIZING"/>
    <property type="match status" value="1"/>
</dbReference>
<proteinExistence type="predicted"/>
<dbReference type="GO" id="GO:0006002">
    <property type="term" value="P:fructose 6-phosphate metabolic process"/>
    <property type="evidence" value="ECO:0007669"/>
    <property type="project" value="TreeGrafter"/>
</dbReference>
<keyword evidence="3" id="KW-0032">Aminotransferase</keyword>
<evidence type="ECO:0000256" key="2">
    <source>
        <dbReference type="ARBA" id="ARBA00012916"/>
    </source>
</evidence>
<dbReference type="PROSITE" id="PS51278">
    <property type="entry name" value="GATASE_TYPE_2"/>
    <property type="match status" value="1"/>
</dbReference>
<protein>
    <recommendedName>
        <fullName evidence="2">glutamine--fructose-6-phosphate transaminase (isomerizing)</fullName>
        <ecNumber evidence="2">2.6.1.16</ecNumber>
    </recommendedName>
</protein>
<dbReference type="GO" id="GO:0006487">
    <property type="term" value="P:protein N-linked glycosylation"/>
    <property type="evidence" value="ECO:0007669"/>
    <property type="project" value="TreeGrafter"/>
</dbReference>
<evidence type="ECO:0000256" key="4">
    <source>
        <dbReference type="ARBA" id="ARBA00022679"/>
    </source>
</evidence>
<dbReference type="GO" id="GO:0004360">
    <property type="term" value="F:glutamine-fructose-6-phosphate transaminase (isomerizing) activity"/>
    <property type="evidence" value="ECO:0007669"/>
    <property type="project" value="UniProtKB-EC"/>
</dbReference>
<evidence type="ECO:0000259" key="6">
    <source>
        <dbReference type="PROSITE" id="PS51278"/>
    </source>
</evidence>
<accession>A0A6J5L9H9</accession>